<organism evidence="2 3">
    <name type="scientific">Candidatus Buchananbacteria bacterium RIFCSPLOWO2_01_FULL_39_33</name>
    <dbReference type="NCBI Taxonomy" id="1797543"/>
    <lineage>
        <taxon>Bacteria</taxon>
        <taxon>Candidatus Buchananiibacteriota</taxon>
    </lineage>
</organism>
<proteinExistence type="predicted"/>
<keyword evidence="1" id="KW-1133">Transmembrane helix</keyword>
<accession>A0A1G1YI52</accession>
<sequence length="235" mass="26936">MIMSQKLFILFLFFLPLATLAYQPRLTVNQNYLEILKPETSQAFYGELKGQSAVYKIKSTTSFRLYLGLLVPALDNADQDFSARVYVKDELSNWQMIYFLDGLKMSWLKFYEGFTNDDYLRGPELKSEEALSDKLRGVEMAAGIYTIEVFSPDNLGRYVLVVGDQEELSVQEAIGALSILPAIKKDFFNKSPFSALFTWLAFYLLLLALAVLLPIMAIIILIFTIRKKRYLQNNL</sequence>
<comment type="caution">
    <text evidence="2">The sequence shown here is derived from an EMBL/GenBank/DDBJ whole genome shotgun (WGS) entry which is preliminary data.</text>
</comment>
<protein>
    <submittedName>
        <fullName evidence="2">Uncharacterized protein</fullName>
    </submittedName>
</protein>
<dbReference type="EMBL" id="MHIM01000028">
    <property type="protein sequence ID" value="OGY51944.1"/>
    <property type="molecule type" value="Genomic_DNA"/>
</dbReference>
<evidence type="ECO:0000313" key="3">
    <source>
        <dbReference type="Proteomes" id="UP000177376"/>
    </source>
</evidence>
<feature type="transmembrane region" description="Helical" evidence="1">
    <location>
        <begin position="196"/>
        <end position="225"/>
    </location>
</feature>
<keyword evidence="1" id="KW-0472">Membrane</keyword>
<keyword evidence="1" id="KW-0812">Transmembrane</keyword>
<name>A0A1G1YI52_9BACT</name>
<gene>
    <name evidence="2" type="ORF">A3A02_01400</name>
</gene>
<reference evidence="2 3" key="1">
    <citation type="journal article" date="2016" name="Nat. Commun.">
        <title>Thousands of microbial genomes shed light on interconnected biogeochemical processes in an aquifer system.</title>
        <authorList>
            <person name="Anantharaman K."/>
            <person name="Brown C.T."/>
            <person name="Hug L.A."/>
            <person name="Sharon I."/>
            <person name="Castelle C.J."/>
            <person name="Probst A.J."/>
            <person name="Thomas B.C."/>
            <person name="Singh A."/>
            <person name="Wilkins M.J."/>
            <person name="Karaoz U."/>
            <person name="Brodie E.L."/>
            <person name="Williams K.H."/>
            <person name="Hubbard S.S."/>
            <person name="Banfield J.F."/>
        </authorList>
    </citation>
    <scope>NUCLEOTIDE SEQUENCE [LARGE SCALE GENOMIC DNA]</scope>
</reference>
<evidence type="ECO:0000256" key="1">
    <source>
        <dbReference type="SAM" id="Phobius"/>
    </source>
</evidence>
<evidence type="ECO:0000313" key="2">
    <source>
        <dbReference type="EMBL" id="OGY51944.1"/>
    </source>
</evidence>
<dbReference type="Proteomes" id="UP000177376">
    <property type="component" value="Unassembled WGS sequence"/>
</dbReference>
<dbReference type="AlphaFoldDB" id="A0A1G1YI52"/>